<accession>A0A0C9W9N1</accession>
<organism evidence="1 2">
    <name type="scientific">Hydnomerulius pinastri MD-312</name>
    <dbReference type="NCBI Taxonomy" id="994086"/>
    <lineage>
        <taxon>Eukaryota</taxon>
        <taxon>Fungi</taxon>
        <taxon>Dikarya</taxon>
        <taxon>Basidiomycota</taxon>
        <taxon>Agaricomycotina</taxon>
        <taxon>Agaricomycetes</taxon>
        <taxon>Agaricomycetidae</taxon>
        <taxon>Boletales</taxon>
        <taxon>Boletales incertae sedis</taxon>
        <taxon>Leucogyrophana</taxon>
    </lineage>
</organism>
<proteinExistence type="predicted"/>
<dbReference type="OrthoDB" id="2686438at2759"/>
<protein>
    <submittedName>
        <fullName evidence="1">Uncharacterized protein</fullName>
    </submittedName>
</protein>
<name>A0A0C9W9N1_9AGAM</name>
<evidence type="ECO:0000313" key="1">
    <source>
        <dbReference type="EMBL" id="KIJ64498.1"/>
    </source>
</evidence>
<dbReference type="EMBL" id="KN839846">
    <property type="protein sequence ID" value="KIJ64498.1"/>
    <property type="molecule type" value="Genomic_DNA"/>
</dbReference>
<sequence>MQQAASSGPTTREKIQSPAISNHFSCISSNDPLTVDSTYEIYADWVPIPNEAGFSDQWDLQSGLGGSYAQTQSLYLIPRNPSLSVDQTLTENLEREQHGYVPLGTAQLPGSLTNEPEVVMVDLDLPHPPEDHSAKAETLYRCSWGGGGQPCSSHIEGRSGPVRSHLREHGVTVKDRDVTACRWAGCDQRLRFGNLPRHIIEFHLGIRIKCSAPGCKFSTTREHTMKLHREISNGCSAASSVLMHIPEFSPASGSSVV</sequence>
<evidence type="ECO:0000313" key="2">
    <source>
        <dbReference type="Proteomes" id="UP000053820"/>
    </source>
</evidence>
<dbReference type="Proteomes" id="UP000053820">
    <property type="component" value="Unassembled WGS sequence"/>
</dbReference>
<reference evidence="1 2" key="1">
    <citation type="submission" date="2014-04" db="EMBL/GenBank/DDBJ databases">
        <title>Evolutionary Origins and Diversification of the Mycorrhizal Mutualists.</title>
        <authorList>
            <consortium name="DOE Joint Genome Institute"/>
            <consortium name="Mycorrhizal Genomics Consortium"/>
            <person name="Kohler A."/>
            <person name="Kuo A."/>
            <person name="Nagy L.G."/>
            <person name="Floudas D."/>
            <person name="Copeland A."/>
            <person name="Barry K.W."/>
            <person name="Cichocki N."/>
            <person name="Veneault-Fourrey C."/>
            <person name="LaButti K."/>
            <person name="Lindquist E.A."/>
            <person name="Lipzen A."/>
            <person name="Lundell T."/>
            <person name="Morin E."/>
            <person name="Murat C."/>
            <person name="Riley R."/>
            <person name="Ohm R."/>
            <person name="Sun H."/>
            <person name="Tunlid A."/>
            <person name="Henrissat B."/>
            <person name="Grigoriev I.V."/>
            <person name="Hibbett D.S."/>
            <person name="Martin F."/>
        </authorList>
    </citation>
    <scope>NUCLEOTIDE SEQUENCE [LARGE SCALE GENOMIC DNA]</scope>
    <source>
        <strain evidence="1 2">MD-312</strain>
    </source>
</reference>
<keyword evidence="2" id="KW-1185">Reference proteome</keyword>
<gene>
    <name evidence="1" type="ORF">HYDPIDRAFT_40243</name>
</gene>
<dbReference type="AlphaFoldDB" id="A0A0C9W9N1"/>
<dbReference type="HOGENOM" id="CLU_1082051_0_0_1"/>